<dbReference type="InterPro" id="IPR036291">
    <property type="entry name" value="NAD(P)-bd_dom_sf"/>
</dbReference>
<dbReference type="GO" id="GO:0006189">
    <property type="term" value="P:'de novo' IMP biosynthetic process"/>
    <property type="evidence" value="ECO:0007669"/>
    <property type="project" value="InterPro"/>
</dbReference>
<evidence type="ECO:0000313" key="22">
    <source>
        <dbReference type="Proteomes" id="UP001276659"/>
    </source>
</evidence>
<evidence type="ECO:0000256" key="1">
    <source>
        <dbReference type="ARBA" id="ARBA00004496"/>
    </source>
</evidence>
<dbReference type="Gene3D" id="1.10.8.750">
    <property type="entry name" value="Phosphoribosylformylglycinamidine synthase, linker domain"/>
    <property type="match status" value="1"/>
</dbReference>
<evidence type="ECO:0000256" key="18">
    <source>
        <dbReference type="ARBA" id="ARBA00071729"/>
    </source>
</evidence>
<dbReference type="EC" id="6.3.5.3" evidence="5"/>
<protein>
    <recommendedName>
        <fullName evidence="18">Phosphoribosylformylglycinamidine synthase</fullName>
        <ecNumber evidence="5">6.3.5.3</ecNumber>
    </recommendedName>
    <alternativeName>
        <fullName evidence="15">Formylglycinamide ribonucleotide amidotransferase</fullName>
    </alternativeName>
    <alternativeName>
        <fullName evidence="14">Formylglycinamide ribotide amidotransferase</fullName>
    </alternativeName>
</protein>
<dbReference type="Pfam" id="PF01565">
    <property type="entry name" value="FAD_binding_4"/>
    <property type="match status" value="1"/>
</dbReference>
<dbReference type="Pfam" id="PF13507">
    <property type="entry name" value="GATase_5"/>
    <property type="match status" value="1"/>
</dbReference>
<keyword evidence="12" id="KW-0460">Magnesium</keyword>
<dbReference type="SUPFAM" id="SSF56176">
    <property type="entry name" value="FAD-binding/transporter-associated domain-like"/>
    <property type="match status" value="1"/>
</dbReference>
<dbReference type="Pfam" id="PF02769">
    <property type="entry name" value="AIRS_C"/>
    <property type="match status" value="2"/>
</dbReference>
<dbReference type="GO" id="GO:0071949">
    <property type="term" value="F:FAD binding"/>
    <property type="evidence" value="ECO:0007669"/>
    <property type="project" value="InterPro"/>
</dbReference>
<keyword evidence="8" id="KW-0479">Metal-binding</keyword>
<dbReference type="GO" id="GO:0005737">
    <property type="term" value="C:cytoplasm"/>
    <property type="evidence" value="ECO:0007669"/>
    <property type="project" value="UniProtKB-SubCell"/>
</dbReference>
<keyword evidence="13" id="KW-0315">Glutamine amidotransferase</keyword>
<evidence type="ECO:0000256" key="16">
    <source>
        <dbReference type="ARBA" id="ARBA00052585"/>
    </source>
</evidence>
<dbReference type="InterPro" id="IPR036318">
    <property type="entry name" value="FAD-bd_PCMH-like_sf"/>
</dbReference>
<dbReference type="Gene3D" id="3.40.50.720">
    <property type="entry name" value="NAD(P)-binding Rossmann-like Domain"/>
    <property type="match status" value="1"/>
</dbReference>
<keyword evidence="22" id="KW-1185">Reference proteome</keyword>
<dbReference type="PANTHER" id="PTHR10099:SF1">
    <property type="entry name" value="PHOSPHORIBOSYLFORMYLGLYCINAMIDINE SYNTHASE"/>
    <property type="match status" value="1"/>
</dbReference>
<comment type="similarity">
    <text evidence="3">Belongs to the oxygen-dependent FAD-linked oxidoreductase family.</text>
</comment>
<evidence type="ECO:0000256" key="7">
    <source>
        <dbReference type="ARBA" id="ARBA00022598"/>
    </source>
</evidence>
<dbReference type="GO" id="GO:0016491">
    <property type="term" value="F:oxidoreductase activity"/>
    <property type="evidence" value="ECO:0007669"/>
    <property type="project" value="InterPro"/>
</dbReference>
<dbReference type="Pfam" id="PF00106">
    <property type="entry name" value="adh_short"/>
    <property type="match status" value="1"/>
</dbReference>
<evidence type="ECO:0000256" key="17">
    <source>
        <dbReference type="ARBA" id="ARBA00057317"/>
    </source>
</evidence>
<evidence type="ECO:0000259" key="20">
    <source>
        <dbReference type="PROSITE" id="PS51387"/>
    </source>
</evidence>
<comment type="catalytic activity">
    <reaction evidence="16">
        <text>N(2)-formyl-N(1)-(5-phospho-beta-D-ribosyl)glycinamide + L-glutamine + ATP + H2O = 2-formamido-N(1)-(5-O-phospho-beta-D-ribosyl)acetamidine + L-glutamate + ADP + phosphate + H(+)</text>
        <dbReference type="Rhea" id="RHEA:17129"/>
        <dbReference type="ChEBI" id="CHEBI:15377"/>
        <dbReference type="ChEBI" id="CHEBI:15378"/>
        <dbReference type="ChEBI" id="CHEBI:29985"/>
        <dbReference type="ChEBI" id="CHEBI:30616"/>
        <dbReference type="ChEBI" id="CHEBI:43474"/>
        <dbReference type="ChEBI" id="CHEBI:58359"/>
        <dbReference type="ChEBI" id="CHEBI:147286"/>
        <dbReference type="ChEBI" id="CHEBI:147287"/>
        <dbReference type="ChEBI" id="CHEBI:456216"/>
        <dbReference type="EC" id="6.3.5.3"/>
    </reaction>
</comment>
<name>A0AAD9Z4Q0_9LECA</name>
<proteinExistence type="inferred from homology"/>
<evidence type="ECO:0000256" key="10">
    <source>
        <dbReference type="ARBA" id="ARBA00022755"/>
    </source>
</evidence>
<dbReference type="Pfam" id="PF22689">
    <property type="entry name" value="FGAR-AT_PurM_N-like"/>
    <property type="match status" value="1"/>
</dbReference>
<dbReference type="CDD" id="cd02203">
    <property type="entry name" value="PurL_repeat1"/>
    <property type="match status" value="1"/>
</dbReference>
<feature type="region of interest" description="Disordered" evidence="19">
    <location>
        <begin position="481"/>
        <end position="508"/>
    </location>
</feature>
<dbReference type="HAMAP" id="MF_00419">
    <property type="entry name" value="PurL_1"/>
    <property type="match status" value="1"/>
</dbReference>
<accession>A0AAD9Z4Q0</accession>
<dbReference type="InterPro" id="IPR036676">
    <property type="entry name" value="PurM-like_C_sf"/>
</dbReference>
<dbReference type="PRINTS" id="PR00081">
    <property type="entry name" value="GDHRDH"/>
</dbReference>
<dbReference type="GO" id="GO:0004642">
    <property type="term" value="F:phosphoribosylformylglycinamidine synthase activity"/>
    <property type="evidence" value="ECO:0007669"/>
    <property type="project" value="UniProtKB-EC"/>
</dbReference>
<dbReference type="InterPro" id="IPR041609">
    <property type="entry name" value="PurL_linker"/>
</dbReference>
<dbReference type="SUPFAM" id="SSF52317">
    <property type="entry name" value="Class I glutamine amidotransferase-like"/>
    <property type="match status" value="1"/>
</dbReference>
<dbReference type="GO" id="GO:0046872">
    <property type="term" value="F:metal ion binding"/>
    <property type="evidence" value="ECO:0007669"/>
    <property type="project" value="UniProtKB-KW"/>
</dbReference>
<dbReference type="FunFam" id="3.30.1330.10:FF:000005">
    <property type="entry name" value="Phosphoribosylformylglycinamidine synthase"/>
    <property type="match status" value="1"/>
</dbReference>
<evidence type="ECO:0000256" key="5">
    <source>
        <dbReference type="ARBA" id="ARBA00012747"/>
    </source>
</evidence>
<comment type="subcellular location">
    <subcellularLocation>
        <location evidence="1">Cytoplasm</location>
    </subcellularLocation>
</comment>
<evidence type="ECO:0000313" key="21">
    <source>
        <dbReference type="EMBL" id="KAK3171390.1"/>
    </source>
</evidence>
<organism evidence="21 22">
    <name type="scientific">Lepraria neglecta</name>
    <dbReference type="NCBI Taxonomy" id="209136"/>
    <lineage>
        <taxon>Eukaryota</taxon>
        <taxon>Fungi</taxon>
        <taxon>Dikarya</taxon>
        <taxon>Ascomycota</taxon>
        <taxon>Pezizomycotina</taxon>
        <taxon>Lecanoromycetes</taxon>
        <taxon>OSLEUM clade</taxon>
        <taxon>Lecanoromycetidae</taxon>
        <taxon>Lecanorales</taxon>
        <taxon>Lecanorineae</taxon>
        <taxon>Stereocaulaceae</taxon>
        <taxon>Lepraria</taxon>
    </lineage>
</organism>
<dbReference type="SUPFAM" id="SSF82697">
    <property type="entry name" value="PurS-like"/>
    <property type="match status" value="1"/>
</dbReference>
<dbReference type="Gene3D" id="3.40.462.20">
    <property type="match status" value="1"/>
</dbReference>
<dbReference type="Gene3D" id="3.30.465.10">
    <property type="match status" value="2"/>
</dbReference>
<dbReference type="Proteomes" id="UP001276659">
    <property type="component" value="Unassembled WGS sequence"/>
</dbReference>
<dbReference type="InterPro" id="IPR002347">
    <property type="entry name" value="SDR_fam"/>
</dbReference>
<dbReference type="Pfam" id="PF08031">
    <property type="entry name" value="BBE"/>
    <property type="match status" value="1"/>
</dbReference>
<evidence type="ECO:0000256" key="4">
    <source>
        <dbReference type="ARBA" id="ARBA00008608"/>
    </source>
</evidence>
<evidence type="ECO:0000256" key="2">
    <source>
        <dbReference type="ARBA" id="ARBA00004920"/>
    </source>
</evidence>
<dbReference type="SMART" id="SM01211">
    <property type="entry name" value="GATase_5"/>
    <property type="match status" value="1"/>
</dbReference>
<comment type="similarity">
    <text evidence="4">In the N-terminal section; belongs to the FGAMS family.</text>
</comment>
<dbReference type="SUPFAM" id="SSF55326">
    <property type="entry name" value="PurM N-terminal domain-like"/>
    <property type="match status" value="2"/>
</dbReference>
<dbReference type="Gene3D" id="3.90.650.10">
    <property type="entry name" value="PurM-like C-terminal domain"/>
    <property type="match status" value="2"/>
</dbReference>
<evidence type="ECO:0000256" key="19">
    <source>
        <dbReference type="SAM" id="MobiDB-lite"/>
    </source>
</evidence>
<dbReference type="PROSITE" id="PS51387">
    <property type="entry name" value="FAD_PCMH"/>
    <property type="match status" value="1"/>
</dbReference>
<dbReference type="Gene3D" id="3.40.50.880">
    <property type="match status" value="1"/>
</dbReference>
<feature type="domain" description="FAD-binding PCMH-type" evidence="20">
    <location>
        <begin position="1556"/>
        <end position="1737"/>
    </location>
</feature>
<evidence type="ECO:0000256" key="14">
    <source>
        <dbReference type="ARBA" id="ARBA00029823"/>
    </source>
</evidence>
<dbReference type="SUPFAM" id="SSF56042">
    <property type="entry name" value="PurM C-terminal domain-like"/>
    <property type="match status" value="2"/>
</dbReference>
<dbReference type="InterPro" id="IPR006094">
    <property type="entry name" value="Oxid_FAD_bind_N"/>
</dbReference>
<sequence>MPSTAVVTGANYGIGDCFAEILVKEGYEVHALDITIGEKMKNLGCIMALYESDSLTTTTSSTLQKTFTTNIFAPLLLFPTPRIGLMSSRVGSLSDNSTGGSYAYRASKAAFNSIGKSMAMDLKDKGIMVVLMHPAYVKTGLDTSGETHKIRRLGTGGGGGKVVEGDENEGVGGDGEVLALGRGSNALSDFRRRLLVDRLGVDDVRARYVHYVALHGTKGGNAPDYNTEALDQLLAYGDQTFEDSSADEDDTTTLFVTPRIGTISPWSSKATSIAQVCGFGNAIKRIERGMIITVISKKEYDTGKAARLLHDEMTETLRAYVPDLEAMFAEGTPAPAKVISLFEKDKDPRQALQEANKSLGLALDDSEIEYLIDAYGKLDRSPFDTELFMFAQVNSEHCRHKQFNASWSIDGVKKPHSLFQMIRETHKKNPDHVISAYSDNAAVLEGTRGSFWSPSNYTGEWKQIHETVHYLAKIETHNHPTAVSPFPGAATGSGGEGRDESAVGRGSKPKAGLCGFSVSDLLIPGFEQPWERDEGKPAHIASALDIMLEAPIGSAAFNNEFGRPCITGYFRTLLTEVPIGNNKTEIRGYHKPIMIAGGVGTVRPQHALKDQSIVESGSYVIVLGGPAMLIGLGGGAASSLSSGQGSEALDFASVQRGNAEVQRRAQEVIDACRAMGSDNPIKFIHDVGAGGLSNALPELVHDAGLPGAAFELREIDNADRGMSPMQIWCCEAQERYVINISQDGLNTFKLIASRERCGYSIVGKAHEEKRLVLMDRESQEFPKPIDLPMSVLFGKPPKMSRTVESRRLPLPAFDSSLGIYMPKASRAVLDEAVHRVLALPAVGSKSFLITIGDRTVGGLTARDQMVGPWQTPVSNVAVTATSLTPNIETGEAMAMGEKPTIALISPAASARMAVGEALMNIAAAHLLNRLERLVLSANWMAASKHPGEGAALYGAVEAIMDVCIDLGIKIPVGKDSMSMKSSWKDQDSGEAKEVTAPMSLIVSAFAAVANIKNTWTPTLRRLEDVGETVLLFVDLAEGRKALGGSALAQVFGGQIGDSAPDLHNVQLMKDYFDAIEQLHESGIVLAYHDRSDGGLFTTLVEMMFAGRCGMNIMLDDLCRSTETSDVVETLFNEELGAVFQVRKSDEINFHRAFATCGPPKGLIRKIGRVPSASDQDLTMYHGATLVYQAERPDLQRRWSATSHQMQRLRDNPQCADVEYASILDSSDPGLSFNLTFKPSASVLSFATSLSNRLSFSKPRVAILREQGVNGQAEMAFAFDCAGFSAVDVHMTDIISSRVSLSTFKGLVACGGFSFGDTLGAGQGWAKSVLLHPETRAQFSEFFARKDTFTLGVCNGCQFLSRLKELIPGAQNWPTFARNISEQYEARVCMVEILDNPRAPSVFLYGMAGTTMPIATAHGEGRASFNAPSQTEAAEQLLADHQVPLRYVDNYLKPTDQYPANPNGSPLGIAGVRSPDGRVLALMPHCERTILSGVGSWVPDGKSEEWGQTGPWIRVFQSARRWVGYVSDFHAKDPVSVDQPNWENDACLPNSKYPCNLQQFPNYVVNATEAAHVKAAVEFARVQDVRLIVKGTGHDYLGRSTAPDSLSIWTHNLRGLQWYDGFVPQGCSADAVPAISAAAGHRMFEIYDAAAAHNSMIVGGEDPDIGIGGYLTGGGHSPISGHYGLAADNILEFQVVTPSGDVEILNQCLNSDLFFAFRGGGGSTFGVILSATFKIVPTPSMAWAHFTILQKSDDRSTFWQATAYFHSQLPHLVKSGMMGYYNISSIVPTDLSTPLQLAGGFWILNTSIPAFDAIFNPVLNHIAASYPVDVAYSTQLAPNFYEWWKVTYPPGAVAMIDSQLGSRLLDEKALSLPLSSLAEGLSTAYPDFVLLGNLVSGPGVWNAKPAGGLGAMTPAWRKAVVHMIAPVTWNYFNATLKAEQTALLTNTYVAALRRLAPGSGCYLNEADVNEPDLPQAYWGDNHERLLSIKRRYDPDGVFWCAPCVGGEDWKLEGGKLCRA</sequence>
<dbReference type="CDD" id="cd02204">
    <property type="entry name" value="PurL_repeat2"/>
    <property type="match status" value="1"/>
</dbReference>
<dbReference type="Gene3D" id="3.30.1330.10">
    <property type="entry name" value="PurM-like, N-terminal domain"/>
    <property type="match status" value="2"/>
</dbReference>
<dbReference type="EMBL" id="JASNWA010000008">
    <property type="protein sequence ID" value="KAK3171390.1"/>
    <property type="molecule type" value="Genomic_DNA"/>
</dbReference>
<dbReference type="InterPro" id="IPR040707">
    <property type="entry name" value="FGAR-AT_N"/>
</dbReference>
<keyword evidence="10" id="KW-0658">Purine biosynthesis</keyword>
<reference evidence="21" key="1">
    <citation type="submission" date="2022-11" db="EMBL/GenBank/DDBJ databases">
        <title>Chromosomal genome sequence assembly and mating type (MAT) locus characterization of the leprose asexual lichenized fungus Lepraria neglecta (Nyl.) Erichsen.</title>
        <authorList>
            <person name="Allen J.L."/>
            <person name="Pfeffer B."/>
        </authorList>
    </citation>
    <scope>NUCLEOTIDE SEQUENCE</scope>
    <source>
        <strain evidence="21">Allen 5258</strain>
    </source>
</reference>
<dbReference type="FunFam" id="3.40.50.880:FF:000008">
    <property type="entry name" value="Phosphoribosylformylglycinamidine synthase"/>
    <property type="match status" value="1"/>
</dbReference>
<dbReference type="GO" id="GO:0005524">
    <property type="term" value="F:ATP binding"/>
    <property type="evidence" value="ECO:0007669"/>
    <property type="project" value="UniProtKB-KW"/>
</dbReference>
<keyword evidence="11" id="KW-0067">ATP-binding</keyword>
<gene>
    <name evidence="21" type="ORF">OEA41_003474</name>
</gene>
<dbReference type="PROSITE" id="PS51273">
    <property type="entry name" value="GATASE_TYPE_1"/>
    <property type="match status" value="1"/>
</dbReference>
<dbReference type="InterPro" id="IPR012951">
    <property type="entry name" value="BBE"/>
</dbReference>
<dbReference type="CDD" id="cd01740">
    <property type="entry name" value="GATase1_FGAR_AT"/>
    <property type="match status" value="1"/>
</dbReference>
<keyword evidence="6" id="KW-0963">Cytoplasm</keyword>
<comment type="pathway">
    <text evidence="2">Purine metabolism; IMP biosynthesis via de novo pathway; 5-amino-1-(5-phospho-D-ribosyl)imidazole from N(2)-formyl-N(1)-(5-phospho-D-ribosyl)glycinamide: step 1/2.</text>
</comment>
<dbReference type="NCBIfam" id="TIGR01735">
    <property type="entry name" value="FGAM_synt"/>
    <property type="match status" value="1"/>
</dbReference>
<dbReference type="SUPFAM" id="SSF109736">
    <property type="entry name" value="FGAM synthase PurL, linker domain"/>
    <property type="match status" value="1"/>
</dbReference>
<dbReference type="InterPro" id="IPR036604">
    <property type="entry name" value="PurS-like_sf"/>
</dbReference>
<dbReference type="NCBIfam" id="NF003672">
    <property type="entry name" value="PRK05297.1"/>
    <property type="match status" value="1"/>
</dbReference>
<keyword evidence="7" id="KW-0436">Ligase</keyword>
<dbReference type="FunFam" id="3.30.1330.10:FF:000002">
    <property type="entry name" value="Phosphoribosylformylglycinamidine synthase"/>
    <property type="match status" value="1"/>
</dbReference>
<dbReference type="InterPro" id="IPR010073">
    <property type="entry name" value="PurL_large"/>
</dbReference>
<dbReference type="InterPro" id="IPR010918">
    <property type="entry name" value="PurM-like_C_dom"/>
</dbReference>
<dbReference type="Pfam" id="PF18072">
    <property type="entry name" value="FGAR-AT_linker"/>
    <property type="match status" value="1"/>
</dbReference>
<dbReference type="InterPro" id="IPR036921">
    <property type="entry name" value="PurM-like_N_sf"/>
</dbReference>
<evidence type="ECO:0000256" key="8">
    <source>
        <dbReference type="ARBA" id="ARBA00022723"/>
    </source>
</evidence>
<evidence type="ECO:0000256" key="3">
    <source>
        <dbReference type="ARBA" id="ARBA00005466"/>
    </source>
</evidence>
<dbReference type="PANTHER" id="PTHR10099">
    <property type="entry name" value="PHOSPHORIBOSYLFORMYLGLYCINAMIDINE SYNTHASE"/>
    <property type="match status" value="1"/>
</dbReference>
<feature type="region of interest" description="Disordered" evidence="19">
    <location>
        <begin position="148"/>
        <end position="168"/>
    </location>
</feature>
<dbReference type="InterPro" id="IPR016169">
    <property type="entry name" value="FAD-bd_PCMH_sub2"/>
</dbReference>
<dbReference type="Pfam" id="PF18076">
    <property type="entry name" value="FGAR-AT_N"/>
    <property type="match status" value="1"/>
</dbReference>
<comment type="function">
    <text evidence="17">Phosphoribosylformylglycinamidine synthase involved in the purines biosynthetic pathway. Catalyzes the ATP-dependent conversion of formylglycinamide ribonucleotide (FGAR) and glutamine to yield formylglycinamidine ribonucleotide (FGAM) and glutamate.</text>
</comment>
<evidence type="ECO:0000256" key="11">
    <source>
        <dbReference type="ARBA" id="ARBA00022840"/>
    </source>
</evidence>
<comment type="caution">
    <text evidence="21">The sequence shown here is derived from an EMBL/GenBank/DDBJ whole genome shotgun (WGS) entry which is preliminary data.</text>
</comment>
<evidence type="ECO:0000256" key="9">
    <source>
        <dbReference type="ARBA" id="ARBA00022741"/>
    </source>
</evidence>
<evidence type="ECO:0000256" key="12">
    <source>
        <dbReference type="ARBA" id="ARBA00022842"/>
    </source>
</evidence>
<dbReference type="InterPro" id="IPR055181">
    <property type="entry name" value="FGAR-AT_PurM_N-like"/>
</dbReference>
<dbReference type="InterPro" id="IPR016166">
    <property type="entry name" value="FAD-bd_PCMH"/>
</dbReference>
<keyword evidence="9" id="KW-0547">Nucleotide-binding</keyword>
<evidence type="ECO:0000256" key="6">
    <source>
        <dbReference type="ARBA" id="ARBA00022490"/>
    </source>
</evidence>
<dbReference type="FunFam" id="3.90.650.10:FF:000005">
    <property type="entry name" value="Phosphoribosylformylglycinamidine synthase"/>
    <property type="match status" value="1"/>
</dbReference>
<dbReference type="InterPro" id="IPR029062">
    <property type="entry name" value="Class_I_gatase-like"/>
</dbReference>
<dbReference type="SUPFAM" id="SSF51735">
    <property type="entry name" value="NAD(P)-binding Rossmann-fold domains"/>
    <property type="match status" value="1"/>
</dbReference>
<evidence type="ECO:0000256" key="13">
    <source>
        <dbReference type="ARBA" id="ARBA00022962"/>
    </source>
</evidence>
<evidence type="ECO:0000256" key="15">
    <source>
        <dbReference type="ARBA" id="ARBA00032632"/>
    </source>
</evidence>
<dbReference type="FunFam" id="3.90.650.10:FF:000024">
    <property type="entry name" value="Phosphoribosylformylglycinamidine synthase"/>
    <property type="match status" value="1"/>
</dbReference>